<organism evidence="2 3">
    <name type="scientific">Streptomyces malaysiensis</name>
    <dbReference type="NCBI Taxonomy" id="92644"/>
    <lineage>
        <taxon>Bacteria</taxon>
        <taxon>Bacillati</taxon>
        <taxon>Actinomycetota</taxon>
        <taxon>Actinomycetes</taxon>
        <taxon>Kitasatosporales</taxon>
        <taxon>Streptomycetaceae</taxon>
        <taxon>Streptomyces</taxon>
        <taxon>Streptomyces violaceusniger group</taxon>
    </lineage>
</organism>
<dbReference type="AlphaFoldDB" id="A0A2J7ZF49"/>
<evidence type="ECO:0000256" key="1">
    <source>
        <dbReference type="SAM" id="MobiDB-lite"/>
    </source>
</evidence>
<evidence type="ECO:0000313" key="3">
    <source>
        <dbReference type="Proteomes" id="UP000236520"/>
    </source>
</evidence>
<comment type="caution">
    <text evidence="2">The sequence shown here is derived from an EMBL/GenBank/DDBJ whole genome shotgun (WGS) entry which is preliminary data.</text>
</comment>
<dbReference type="Proteomes" id="UP000236520">
    <property type="component" value="Unassembled WGS sequence"/>
</dbReference>
<protein>
    <submittedName>
        <fullName evidence="2">Uncharacterized protein</fullName>
    </submittedName>
</protein>
<proteinExistence type="predicted"/>
<name>A0A2J7ZF49_STRMQ</name>
<evidence type="ECO:0000313" key="2">
    <source>
        <dbReference type="EMBL" id="PNG98849.1"/>
    </source>
</evidence>
<gene>
    <name evidence="2" type="ORF">SMF913_14874</name>
</gene>
<accession>A0A2J7ZF49</accession>
<sequence>MVGITGSQLGGVIGKLRGAGESGGVKSGQRTRHTESGLLALLSNVENVTTTRASGQDKGR</sequence>
<dbReference type="EMBL" id="LJIW01000001">
    <property type="protein sequence ID" value="PNG98849.1"/>
    <property type="molecule type" value="Genomic_DNA"/>
</dbReference>
<feature type="region of interest" description="Disordered" evidence="1">
    <location>
        <begin position="1"/>
        <end position="35"/>
    </location>
</feature>
<keyword evidence="3" id="KW-1185">Reference proteome</keyword>
<reference evidence="2 3" key="1">
    <citation type="submission" date="2015-09" db="EMBL/GenBank/DDBJ databases">
        <title>Genome sequence, genome mining and natural product profiling of a biocontrol bacterium Streptomyces malaysiensis F913.</title>
        <authorList>
            <person name="Xu Y."/>
            <person name="Wei J."/>
            <person name="Xie J."/>
            <person name="Li T."/>
            <person name="Zhou Z."/>
        </authorList>
    </citation>
    <scope>NUCLEOTIDE SEQUENCE [LARGE SCALE GENOMIC DNA]</scope>
    <source>
        <strain evidence="2 3">F913</strain>
    </source>
</reference>